<feature type="domain" description="AB hydrolase-1" evidence="1">
    <location>
        <begin position="35"/>
        <end position="242"/>
    </location>
</feature>
<comment type="caution">
    <text evidence="2">The sequence shown here is derived from an EMBL/GenBank/DDBJ whole genome shotgun (WGS) entry which is preliminary data.</text>
</comment>
<dbReference type="RefSeq" id="WP_218592008.1">
    <property type="nucleotide sequence ID" value="NZ_JADQDE010000169.1"/>
</dbReference>
<reference evidence="2 3" key="1">
    <citation type="submission" date="2020-11" db="EMBL/GenBank/DDBJ databases">
        <title>Pseudonocardia abyssalis sp. nov. and Pseudonocardia oceani sp. nov., description and phylogenomic analysis of two novel actinomycetes isolated from the deep Southern Ocean.</title>
        <authorList>
            <person name="Parra J."/>
        </authorList>
    </citation>
    <scope>NUCLEOTIDE SEQUENCE [LARGE SCALE GENOMIC DNA]</scope>
    <source>
        <strain evidence="3">KRD185</strain>
    </source>
</reference>
<evidence type="ECO:0000313" key="3">
    <source>
        <dbReference type="Proteomes" id="UP000694300"/>
    </source>
</evidence>
<dbReference type="Pfam" id="PF12697">
    <property type="entry name" value="Abhydrolase_6"/>
    <property type="match status" value="1"/>
</dbReference>
<dbReference type="EMBL" id="JADQDF010000001">
    <property type="protein sequence ID" value="MBW0129575.1"/>
    <property type="molecule type" value="Genomic_DNA"/>
</dbReference>
<name>A0ABS6UBF4_9PSEU</name>
<accession>A0ABS6UBF4</accession>
<dbReference type="PANTHER" id="PTHR43689">
    <property type="entry name" value="HYDROLASE"/>
    <property type="match status" value="1"/>
</dbReference>
<dbReference type="PANTHER" id="PTHR43689:SF8">
    <property type="entry name" value="ALPHA_BETA-HYDROLASES SUPERFAMILY PROTEIN"/>
    <property type="match status" value="1"/>
</dbReference>
<keyword evidence="3" id="KW-1185">Reference proteome</keyword>
<keyword evidence="2" id="KW-0378">Hydrolase</keyword>
<gene>
    <name evidence="2" type="ORF">I4I82_18095</name>
</gene>
<protein>
    <submittedName>
        <fullName evidence="2">Alpha/beta fold hydrolase</fullName>
    </submittedName>
</protein>
<evidence type="ECO:0000259" key="1">
    <source>
        <dbReference type="Pfam" id="PF12697"/>
    </source>
</evidence>
<sequence length="255" mass="26972">MTGRPRLAAGTVEVGALRLHVRTGRPGGACATPALLVPGLGSSSRYLEPLGAELASDRLVVAPDLPGTGRSPRAAGPLSLDELAGTLRRLMERMTGPATVVANSFGCIVAIELALRAPDLVERLVLTSPVLAPRARSPVPLVLRFARAMRHEPPRYLAMVLVDVLRASVPKGWADLRVLLEVPVLERAADLTVPTLVVRGTRDHLVPPPFARRVAARIPRGEFAELDSSHALPFAAPRALADLVRSAGATPGTPR</sequence>
<dbReference type="GO" id="GO:0016787">
    <property type="term" value="F:hydrolase activity"/>
    <property type="evidence" value="ECO:0007669"/>
    <property type="project" value="UniProtKB-KW"/>
</dbReference>
<proteinExistence type="predicted"/>
<dbReference type="Proteomes" id="UP000694300">
    <property type="component" value="Unassembled WGS sequence"/>
</dbReference>
<organism evidence="2 3">
    <name type="scientific">Pseudonocardia oceani</name>
    <dbReference type="NCBI Taxonomy" id="2792013"/>
    <lineage>
        <taxon>Bacteria</taxon>
        <taxon>Bacillati</taxon>
        <taxon>Actinomycetota</taxon>
        <taxon>Actinomycetes</taxon>
        <taxon>Pseudonocardiales</taxon>
        <taxon>Pseudonocardiaceae</taxon>
        <taxon>Pseudonocardia</taxon>
    </lineage>
</organism>
<evidence type="ECO:0000313" key="2">
    <source>
        <dbReference type="EMBL" id="MBW0129575.1"/>
    </source>
</evidence>
<dbReference type="InterPro" id="IPR000073">
    <property type="entry name" value="AB_hydrolase_1"/>
</dbReference>